<protein>
    <recommendedName>
        <fullName evidence="3">HTH tetR-type domain-containing protein</fullName>
    </recommendedName>
</protein>
<dbReference type="Pfam" id="PF00440">
    <property type="entry name" value="TetR_N"/>
    <property type="match status" value="1"/>
</dbReference>
<dbReference type="RefSeq" id="WP_338230202.1">
    <property type="nucleotide sequence ID" value="NZ_BTPE01000017.1"/>
</dbReference>
<dbReference type="Gene3D" id="1.10.357.10">
    <property type="entry name" value="Tetracycline Repressor, domain 2"/>
    <property type="match status" value="1"/>
</dbReference>
<comment type="caution">
    <text evidence="4">The sequence shown here is derived from an EMBL/GenBank/DDBJ whole genome shotgun (WGS) entry which is preliminary data.</text>
</comment>
<dbReference type="InterPro" id="IPR001647">
    <property type="entry name" value="HTH_TetR"/>
</dbReference>
<feature type="domain" description="HTH tetR-type" evidence="3">
    <location>
        <begin position="5"/>
        <end position="64"/>
    </location>
</feature>
<keyword evidence="1 2" id="KW-0238">DNA-binding</keyword>
<organism evidence="4 5">
    <name type="scientific">Algoriphagus taiwanensis</name>
    <dbReference type="NCBI Taxonomy" id="1445656"/>
    <lineage>
        <taxon>Bacteria</taxon>
        <taxon>Pseudomonadati</taxon>
        <taxon>Bacteroidota</taxon>
        <taxon>Cytophagia</taxon>
        <taxon>Cytophagales</taxon>
        <taxon>Cyclobacteriaceae</taxon>
        <taxon>Algoriphagus</taxon>
    </lineage>
</organism>
<evidence type="ECO:0000256" key="2">
    <source>
        <dbReference type="PROSITE-ProRule" id="PRU00335"/>
    </source>
</evidence>
<dbReference type="SUPFAM" id="SSF46689">
    <property type="entry name" value="Homeodomain-like"/>
    <property type="match status" value="1"/>
</dbReference>
<feature type="DNA-binding region" description="H-T-H motif" evidence="2">
    <location>
        <begin position="27"/>
        <end position="46"/>
    </location>
</feature>
<evidence type="ECO:0000313" key="5">
    <source>
        <dbReference type="Proteomes" id="UP001307705"/>
    </source>
</evidence>
<gene>
    <name evidence="4" type="ORF">Ataiwa_36520</name>
</gene>
<dbReference type="PROSITE" id="PS50977">
    <property type="entry name" value="HTH_TETR_2"/>
    <property type="match status" value="1"/>
</dbReference>
<evidence type="ECO:0000259" key="3">
    <source>
        <dbReference type="PROSITE" id="PS50977"/>
    </source>
</evidence>
<accession>A0ABQ6Q5C5</accession>
<proteinExistence type="predicted"/>
<evidence type="ECO:0000313" key="4">
    <source>
        <dbReference type="EMBL" id="GMQ35379.1"/>
    </source>
</evidence>
<dbReference type="InterPro" id="IPR009057">
    <property type="entry name" value="Homeodomain-like_sf"/>
</dbReference>
<evidence type="ECO:0000256" key="1">
    <source>
        <dbReference type="ARBA" id="ARBA00023125"/>
    </source>
</evidence>
<keyword evidence="5" id="KW-1185">Reference proteome</keyword>
<reference evidence="4 5" key="1">
    <citation type="submission" date="2023-08" db="EMBL/GenBank/DDBJ databases">
        <title>Draft genome sequence of Algoriphagus taiwanensis.</title>
        <authorList>
            <person name="Takatani N."/>
            <person name="Hosokawa M."/>
            <person name="Sawabe T."/>
        </authorList>
    </citation>
    <scope>NUCLEOTIDE SEQUENCE [LARGE SCALE GENOMIC DNA]</scope>
    <source>
        <strain evidence="4 5">JCM 19755</strain>
    </source>
</reference>
<name>A0ABQ6Q5C5_9BACT</name>
<sequence>MGLEQGIKEKWVNAAYSEFAMAGPDFSLKALSEKNKLPRASLYYHFDSKEALLEELFSLHKEKINDYVIELESKVKNLIPDLYEVIYSHKEGILFHRQLLLHSEKEDFYSLYKSANERAFTVLLPQIKGLFPSSSSNEEFIQFYHTLTDAWYIRLDPNQFTVKSMIDLAMDIMENTLGLFSGSVSPKNK</sequence>
<dbReference type="Proteomes" id="UP001307705">
    <property type="component" value="Unassembled WGS sequence"/>
</dbReference>
<dbReference type="EMBL" id="BTPE01000017">
    <property type="protein sequence ID" value="GMQ35379.1"/>
    <property type="molecule type" value="Genomic_DNA"/>
</dbReference>